<keyword evidence="4" id="KW-1185">Reference proteome</keyword>
<dbReference type="SUPFAM" id="SSF51294">
    <property type="entry name" value="Hedgehog/intein (Hint) domain"/>
    <property type="match status" value="1"/>
</dbReference>
<dbReference type="Gene3D" id="2.170.16.10">
    <property type="entry name" value="Hedgehog/Intein (Hint) domain"/>
    <property type="match status" value="1"/>
</dbReference>
<feature type="domain" description="Hedgehog/Intein (Hint)" evidence="2">
    <location>
        <begin position="480"/>
        <end position="619"/>
    </location>
</feature>
<proteinExistence type="predicted"/>
<dbReference type="InterPro" id="IPR036844">
    <property type="entry name" value="Hint_dom_sf"/>
</dbReference>
<dbReference type="EMBL" id="FQZQ01000013">
    <property type="protein sequence ID" value="SHJ80427.1"/>
    <property type="molecule type" value="Genomic_DNA"/>
</dbReference>
<evidence type="ECO:0000259" key="2">
    <source>
        <dbReference type="Pfam" id="PF13403"/>
    </source>
</evidence>
<dbReference type="OrthoDB" id="6305173at2"/>
<evidence type="ECO:0000313" key="3">
    <source>
        <dbReference type="EMBL" id="SHJ80427.1"/>
    </source>
</evidence>
<sequence>MAVLDNAIWLTGAGGTAVNGSTVISEGENSTTVTGVFTSNSWDASQSGYAISEFGAFGVTSPIAASYQFSNPVENLSFNFNHVNDDGGSTYDDQWTIFAYDENGDLIDSNTIIASLSGLVDESVTANPDGSVTITAAGTTANDINLNLAGPVSQIELGLDAGPDGTSSGGTGISDLTFDVPEPLLDTDGDGVADNTDIDDDGDGILDEDEYETVNPTAITITFDGDEYAGIDATSWELYDPDGNLVASDSTIDSTVEITNIDPSALGQYSFVVNDDFGDGLGGTNTAGYTIAVDGVVVVDSGPNPNFGTTVTETFDFVPTLQAVDSDGDGIYDHLDLDSDNDGITDNVEAQTTAGYVAPSGIDANNDGLDDAYGPDGLTPVDTDGDGTADFLDTDSDNDGTSDTAEAGHGVSQAAIDASGDADGDGIADVVDDVSGWDVNDDDIDGAGNFTLADTDNDVAADGSDATPLTHDLDFRDSVPCFTPGTLIQTSKGDIPIETICPGDLVLTVDNGFQPVRWIGQRKLTQQDLAGHPNLRPVVIRKGAFGNRRRMAVSPQHGIVLNTDAGQRLIRAKHAAEILKGQYARFDRRCERVTYIHLLFDRHQLRYAEGAPSESFFPGPMALKSMDHAVRDELLFLFPELETVVQGIKQTEDAFGPPARPYLKRKEAKLFARHIHEHGK</sequence>
<name>A0A1M6MAG0_9RHOB</name>
<feature type="region of interest" description="Disordered" evidence="1">
    <location>
        <begin position="359"/>
        <end position="409"/>
    </location>
</feature>
<dbReference type="PROSITE" id="PS00018">
    <property type="entry name" value="EF_HAND_1"/>
    <property type="match status" value="1"/>
</dbReference>
<evidence type="ECO:0000313" key="4">
    <source>
        <dbReference type="Proteomes" id="UP000183982"/>
    </source>
</evidence>
<evidence type="ECO:0000256" key="1">
    <source>
        <dbReference type="SAM" id="MobiDB-lite"/>
    </source>
</evidence>
<reference evidence="4" key="1">
    <citation type="submission" date="2016-11" db="EMBL/GenBank/DDBJ databases">
        <authorList>
            <person name="Varghese N."/>
            <person name="Submissions S."/>
        </authorList>
    </citation>
    <scope>NUCLEOTIDE SEQUENCE [LARGE SCALE GENOMIC DNA]</scope>
    <source>
        <strain evidence="4">DSM 100564</strain>
    </source>
</reference>
<dbReference type="InterPro" id="IPR018247">
    <property type="entry name" value="EF_Hand_1_Ca_BS"/>
</dbReference>
<accession>A0A1M6MAG0</accession>
<organism evidence="3 4">
    <name type="scientific">Shimia gijangensis</name>
    <dbReference type="NCBI Taxonomy" id="1470563"/>
    <lineage>
        <taxon>Bacteria</taxon>
        <taxon>Pseudomonadati</taxon>
        <taxon>Pseudomonadota</taxon>
        <taxon>Alphaproteobacteria</taxon>
        <taxon>Rhodobacterales</taxon>
        <taxon>Roseobacteraceae</taxon>
    </lineage>
</organism>
<dbReference type="InterPro" id="IPR028992">
    <property type="entry name" value="Hedgehog/Intein_dom"/>
</dbReference>
<dbReference type="Pfam" id="PF13403">
    <property type="entry name" value="Hint_2"/>
    <property type="match status" value="1"/>
</dbReference>
<dbReference type="AlphaFoldDB" id="A0A1M6MAG0"/>
<dbReference type="RefSeq" id="WP_073253080.1">
    <property type="nucleotide sequence ID" value="NZ_FQZQ01000013.1"/>
</dbReference>
<feature type="compositionally biased region" description="Acidic residues" evidence="1">
    <location>
        <begin position="383"/>
        <end position="400"/>
    </location>
</feature>
<dbReference type="STRING" id="1470563.SAMN05444000_11382"/>
<protein>
    <submittedName>
        <fullName evidence="3">Hint domain-containing protein</fullName>
    </submittedName>
</protein>
<gene>
    <name evidence="3" type="ORF">SAMN05444000_11382</name>
</gene>
<dbReference type="Proteomes" id="UP000183982">
    <property type="component" value="Unassembled WGS sequence"/>
</dbReference>